<proteinExistence type="predicted"/>
<dbReference type="InterPro" id="IPR029060">
    <property type="entry name" value="PIN-like_dom_sf"/>
</dbReference>
<evidence type="ECO:0008006" key="3">
    <source>
        <dbReference type="Google" id="ProtNLM"/>
    </source>
</evidence>
<name>A0A1H2GEW9_9ACTN</name>
<dbReference type="STRING" id="419479.SAMN04488563_0460"/>
<sequence length="125" mass="13204">MGITYDTGALVAAEANRVDIWALHRGALRHEIRPVVPAAVLAQAWRGGPQHQLSRLLRGCRIEPVTEQLAREAGAACAAARTSDVVDATVVISALSRGDLVVTSDPGDLARLADALNKPINLHSV</sequence>
<reference evidence="2" key="1">
    <citation type="submission" date="2016-10" db="EMBL/GenBank/DDBJ databases">
        <authorList>
            <person name="Varghese N."/>
            <person name="Submissions S."/>
        </authorList>
    </citation>
    <scope>NUCLEOTIDE SEQUENCE [LARGE SCALE GENOMIC DNA]</scope>
    <source>
        <strain evidence="2">DSM 45079</strain>
    </source>
</reference>
<protein>
    <recommendedName>
        <fullName evidence="3">Twitching motility protein PilT</fullName>
    </recommendedName>
</protein>
<dbReference type="AlphaFoldDB" id="A0A1H2GEW9"/>
<dbReference type="Proteomes" id="UP000182977">
    <property type="component" value="Chromosome I"/>
</dbReference>
<dbReference type="EMBL" id="LT629791">
    <property type="protein sequence ID" value="SDU18135.1"/>
    <property type="molecule type" value="Genomic_DNA"/>
</dbReference>
<dbReference type="RefSeq" id="WP_046766618.1">
    <property type="nucleotide sequence ID" value="NZ_KQ061219.1"/>
</dbReference>
<dbReference type="SUPFAM" id="SSF88723">
    <property type="entry name" value="PIN domain-like"/>
    <property type="match status" value="1"/>
</dbReference>
<keyword evidence="2" id="KW-1185">Reference proteome</keyword>
<evidence type="ECO:0000313" key="2">
    <source>
        <dbReference type="Proteomes" id="UP000182977"/>
    </source>
</evidence>
<evidence type="ECO:0000313" key="1">
    <source>
        <dbReference type="EMBL" id="SDU18135.1"/>
    </source>
</evidence>
<accession>A0A1H2GEW9</accession>
<organism evidence="1 2">
    <name type="scientific">Jiangella alkaliphila</name>
    <dbReference type="NCBI Taxonomy" id="419479"/>
    <lineage>
        <taxon>Bacteria</taxon>
        <taxon>Bacillati</taxon>
        <taxon>Actinomycetota</taxon>
        <taxon>Actinomycetes</taxon>
        <taxon>Jiangellales</taxon>
        <taxon>Jiangellaceae</taxon>
        <taxon>Jiangella</taxon>
    </lineage>
</organism>
<dbReference type="Gene3D" id="3.40.50.1010">
    <property type="entry name" value="5'-nuclease"/>
    <property type="match status" value="1"/>
</dbReference>
<gene>
    <name evidence="1" type="ORF">SAMN04488563_0460</name>
</gene>